<dbReference type="InterPro" id="IPR050369">
    <property type="entry name" value="RBOH/FRE"/>
</dbReference>
<evidence type="ECO:0000256" key="2">
    <source>
        <dbReference type="SAM" id="Phobius"/>
    </source>
</evidence>
<keyword evidence="2" id="KW-0812">Transmembrane</keyword>
<feature type="domain" description="Ferric reductase NAD binding" evidence="3">
    <location>
        <begin position="15"/>
        <end position="269"/>
    </location>
</feature>
<feature type="transmembrane region" description="Helical" evidence="2">
    <location>
        <begin position="171"/>
        <end position="189"/>
    </location>
</feature>
<protein>
    <submittedName>
        <fullName evidence="5">Aste57867_4092 protein</fullName>
    </submittedName>
</protein>
<sequence length="284" mass="31327">MDAGYTPPTPIPSTYSTVVFVGGGIGVTPLMGQIMHLLHARPQQEVYLIWHVKTVDMVSQFQPWLHELVSLAESNHGRLHLNLHVTQNDATGIAIDDLLSSPLSSFSSSSFPLTPSTATPRPYAHLSTLRKLLVLTFAFLCSGTLLVFVRYGQKFIKSDKSYWPLQRFMEFVVVIIGSYFAYGVAAFGANQVSPLGDEVPPVARLAATQYMARDEFVSYFDVQFQRANWVELFQTIETDARVQSTACARSVGIYVSGPTALSSAVAKATAGNAMYDMHVEEFEM</sequence>
<dbReference type="Pfam" id="PF08030">
    <property type="entry name" value="NAD_binding_6"/>
    <property type="match status" value="1"/>
</dbReference>
<keyword evidence="2" id="KW-1133">Transmembrane helix</keyword>
<evidence type="ECO:0000259" key="3">
    <source>
        <dbReference type="Pfam" id="PF08030"/>
    </source>
</evidence>
<dbReference type="InterPro" id="IPR013121">
    <property type="entry name" value="Fe_red_NAD-bd_6"/>
</dbReference>
<feature type="transmembrane region" description="Helical" evidence="2">
    <location>
        <begin position="15"/>
        <end position="38"/>
    </location>
</feature>
<proteinExistence type="predicted"/>
<evidence type="ECO:0000313" key="6">
    <source>
        <dbReference type="Proteomes" id="UP000332933"/>
    </source>
</evidence>
<dbReference type="PANTHER" id="PTHR11972:SF193">
    <property type="entry name" value="FAD-BINDING FR-TYPE DOMAIN-CONTAINING PROTEIN"/>
    <property type="match status" value="1"/>
</dbReference>
<dbReference type="GO" id="GO:0005886">
    <property type="term" value="C:plasma membrane"/>
    <property type="evidence" value="ECO:0007669"/>
    <property type="project" value="TreeGrafter"/>
</dbReference>
<organism evidence="5 6">
    <name type="scientific">Aphanomyces stellatus</name>
    <dbReference type="NCBI Taxonomy" id="120398"/>
    <lineage>
        <taxon>Eukaryota</taxon>
        <taxon>Sar</taxon>
        <taxon>Stramenopiles</taxon>
        <taxon>Oomycota</taxon>
        <taxon>Saprolegniomycetes</taxon>
        <taxon>Saprolegniales</taxon>
        <taxon>Verrucalvaceae</taxon>
        <taxon>Aphanomyces</taxon>
    </lineage>
</organism>
<dbReference type="PANTHER" id="PTHR11972">
    <property type="entry name" value="NADPH OXIDASE"/>
    <property type="match status" value="1"/>
</dbReference>
<dbReference type="AlphaFoldDB" id="A0A485KFC9"/>
<dbReference type="GO" id="GO:0016491">
    <property type="term" value="F:oxidoreductase activity"/>
    <property type="evidence" value="ECO:0007669"/>
    <property type="project" value="UniProtKB-KW"/>
</dbReference>
<reference evidence="5 6" key="1">
    <citation type="submission" date="2019-03" db="EMBL/GenBank/DDBJ databases">
        <authorList>
            <person name="Gaulin E."/>
            <person name="Dumas B."/>
        </authorList>
    </citation>
    <scope>NUCLEOTIDE SEQUENCE [LARGE SCALE GENOMIC DNA]</scope>
    <source>
        <strain evidence="5">CBS 568.67</strain>
    </source>
</reference>
<evidence type="ECO:0000313" key="5">
    <source>
        <dbReference type="EMBL" id="VFT81225.1"/>
    </source>
</evidence>
<reference evidence="4" key="2">
    <citation type="submission" date="2019-06" db="EMBL/GenBank/DDBJ databases">
        <title>Genomics analysis of Aphanomyces spp. identifies a new class of oomycete effector associated with host adaptation.</title>
        <authorList>
            <person name="Gaulin E."/>
        </authorList>
    </citation>
    <scope>NUCLEOTIDE SEQUENCE</scope>
    <source>
        <strain evidence="4">CBS 578.67</strain>
    </source>
</reference>
<dbReference type="InterPro" id="IPR039261">
    <property type="entry name" value="FNR_nucleotide-bd"/>
</dbReference>
<name>A0A485KFC9_9STRA</name>
<evidence type="ECO:0000256" key="1">
    <source>
        <dbReference type="ARBA" id="ARBA00023002"/>
    </source>
</evidence>
<feature type="transmembrane region" description="Helical" evidence="2">
    <location>
        <begin position="132"/>
        <end position="151"/>
    </location>
</feature>
<keyword evidence="2" id="KW-0472">Membrane</keyword>
<dbReference type="Gene3D" id="3.40.50.80">
    <property type="entry name" value="Nucleotide-binding domain of ferredoxin-NADP reductase (FNR) module"/>
    <property type="match status" value="1"/>
</dbReference>
<dbReference type="SUPFAM" id="SSF52343">
    <property type="entry name" value="Ferredoxin reductase-like, C-terminal NADP-linked domain"/>
    <property type="match status" value="1"/>
</dbReference>
<accession>A0A485KFC9</accession>
<dbReference type="EMBL" id="VJMH01000874">
    <property type="protein sequence ID" value="KAF0714028.1"/>
    <property type="molecule type" value="Genomic_DNA"/>
</dbReference>
<dbReference type="Proteomes" id="UP000332933">
    <property type="component" value="Unassembled WGS sequence"/>
</dbReference>
<dbReference type="OrthoDB" id="62564at2759"/>
<keyword evidence="6" id="KW-1185">Reference proteome</keyword>
<keyword evidence="1" id="KW-0560">Oxidoreductase</keyword>
<evidence type="ECO:0000313" key="4">
    <source>
        <dbReference type="EMBL" id="KAF0714028.1"/>
    </source>
</evidence>
<dbReference type="EMBL" id="CAADRA010000874">
    <property type="protein sequence ID" value="VFT81225.1"/>
    <property type="molecule type" value="Genomic_DNA"/>
</dbReference>
<gene>
    <name evidence="5" type="primary">Aste57867_4092</name>
    <name evidence="4" type="ORF">As57867_004081</name>
    <name evidence="5" type="ORF">ASTE57867_4092</name>
</gene>